<keyword evidence="2 13" id="KW-0963">Cytoplasm</keyword>
<comment type="similarity">
    <text evidence="11 13">Belongs to the RecU family.</text>
</comment>
<keyword evidence="6 13" id="KW-0227">DNA damage</keyword>
<keyword evidence="3 13" id="KW-0540">Nuclease</keyword>
<dbReference type="EMBL" id="CP048914">
    <property type="protein sequence ID" value="QMS85815.1"/>
    <property type="molecule type" value="Genomic_DNA"/>
</dbReference>
<keyword evidence="8 13" id="KW-0460">Magnesium</keyword>
<evidence type="ECO:0000256" key="4">
    <source>
        <dbReference type="ARBA" id="ARBA00022723"/>
    </source>
</evidence>
<dbReference type="Pfam" id="PF03838">
    <property type="entry name" value="RecU"/>
    <property type="match status" value="1"/>
</dbReference>
<comment type="cofactor">
    <cofactor evidence="13">
        <name>Mg(2+)</name>
        <dbReference type="ChEBI" id="CHEBI:18420"/>
    </cofactor>
    <text evidence="13">Binds 1 Mg(2+) ion per subunit.</text>
</comment>
<dbReference type="PIRSF" id="PIRSF037785">
    <property type="entry name" value="RecU"/>
    <property type="match status" value="1"/>
</dbReference>
<evidence type="ECO:0000256" key="12">
    <source>
        <dbReference type="ARBA" id="ARBA00029523"/>
    </source>
</evidence>
<dbReference type="Gene3D" id="3.40.1350.10">
    <property type="match status" value="1"/>
</dbReference>
<dbReference type="SUPFAM" id="SSF52980">
    <property type="entry name" value="Restriction endonuclease-like"/>
    <property type="match status" value="1"/>
</dbReference>
<dbReference type="Proteomes" id="UP000514720">
    <property type="component" value="Chromosome"/>
</dbReference>
<keyword evidence="5 13" id="KW-0255">Endonuclease</keyword>
<gene>
    <name evidence="13 14" type="primary">recU</name>
    <name evidence="14" type="ORF">G4Z02_08675</name>
</gene>
<dbReference type="RefSeq" id="WP_258877625.1">
    <property type="nucleotide sequence ID" value="NZ_CP048914.1"/>
</dbReference>
<dbReference type="NCBIfam" id="NF002584">
    <property type="entry name" value="PRK02234.1-5"/>
    <property type="match status" value="1"/>
</dbReference>
<evidence type="ECO:0000256" key="7">
    <source>
        <dbReference type="ARBA" id="ARBA00022801"/>
    </source>
</evidence>
<dbReference type="EC" id="3.1.21.10" evidence="13"/>
<evidence type="ECO:0000256" key="2">
    <source>
        <dbReference type="ARBA" id="ARBA00022490"/>
    </source>
</evidence>
<feature type="binding site" evidence="13">
    <location>
        <position position="76"/>
    </location>
    <ligand>
        <name>Mg(2+)</name>
        <dbReference type="ChEBI" id="CHEBI:18420"/>
    </ligand>
</feature>
<evidence type="ECO:0000256" key="10">
    <source>
        <dbReference type="ARBA" id="ARBA00023204"/>
    </source>
</evidence>
<accession>A0A7L7KT79</accession>
<evidence type="ECO:0000256" key="5">
    <source>
        <dbReference type="ARBA" id="ARBA00022759"/>
    </source>
</evidence>
<feature type="site" description="Transition state stabilizer" evidence="13">
    <location>
        <position position="93"/>
    </location>
</feature>
<keyword evidence="9 13" id="KW-0233">DNA recombination</keyword>
<keyword evidence="15" id="KW-1185">Reference proteome</keyword>
<evidence type="ECO:0000313" key="15">
    <source>
        <dbReference type="Proteomes" id="UP000514720"/>
    </source>
</evidence>
<dbReference type="KEGG" id="xcl:G4Z02_08675"/>
<comment type="catalytic activity">
    <reaction evidence="13">
        <text>Endonucleolytic cleavage at a junction such as a reciprocal single-stranded crossover between two homologous DNA duplexes (Holliday junction).</text>
        <dbReference type="EC" id="3.1.21.10"/>
    </reaction>
</comment>
<evidence type="ECO:0000313" key="14">
    <source>
        <dbReference type="EMBL" id="QMS85815.1"/>
    </source>
</evidence>
<name>A0A7L7KT79_9MOLU</name>
<dbReference type="GO" id="GO:0006310">
    <property type="term" value="P:DNA recombination"/>
    <property type="evidence" value="ECO:0007669"/>
    <property type="project" value="UniProtKB-UniRule"/>
</dbReference>
<feature type="binding site" evidence="13">
    <location>
        <position position="91"/>
    </location>
    <ligand>
        <name>Mg(2+)</name>
        <dbReference type="ChEBI" id="CHEBI:18420"/>
    </ligand>
</feature>
<reference evidence="14 15" key="1">
    <citation type="submission" date="2020-02" db="EMBL/GenBank/DDBJ databases">
        <authorList>
            <person name="Zheng R.K."/>
            <person name="Sun C.M."/>
        </authorList>
    </citation>
    <scope>NUCLEOTIDE SEQUENCE [LARGE SCALE GENOMIC DNA]</scope>
    <source>
        <strain evidence="15">zrk13</strain>
    </source>
</reference>
<feature type="binding site" evidence="13">
    <location>
        <position position="110"/>
    </location>
    <ligand>
        <name>Mg(2+)</name>
        <dbReference type="ChEBI" id="CHEBI:18420"/>
    </ligand>
</feature>
<dbReference type="AlphaFoldDB" id="A0A7L7KT79"/>
<evidence type="ECO:0000256" key="6">
    <source>
        <dbReference type="ARBA" id="ARBA00022763"/>
    </source>
</evidence>
<comment type="function">
    <text evidence="13">Endonuclease that resolves Holliday junction intermediates in genetic recombination. Cleaves mobile four-strand junctions by introducing symmetrical nicks in paired strands. Promotes annealing of linear ssDNA with homologous dsDNA. Required for DNA repair, homologous recombination and chromosome segregation.</text>
</comment>
<evidence type="ECO:0000256" key="9">
    <source>
        <dbReference type="ARBA" id="ARBA00023172"/>
    </source>
</evidence>
<organism evidence="14 15">
    <name type="scientific">Candidatus Xianfuyuplasma coldseepsis</name>
    <dbReference type="NCBI Taxonomy" id="2782163"/>
    <lineage>
        <taxon>Bacteria</taxon>
        <taxon>Bacillati</taxon>
        <taxon>Mycoplasmatota</taxon>
        <taxon>Mollicutes</taxon>
        <taxon>Candidatus Izemoplasmatales</taxon>
        <taxon>Candidatus Izemoplasmataceae</taxon>
        <taxon>Candidatus Xianfuyuplasma</taxon>
    </lineage>
</organism>
<dbReference type="GO" id="GO:0003676">
    <property type="term" value="F:nucleic acid binding"/>
    <property type="evidence" value="ECO:0007669"/>
    <property type="project" value="InterPro"/>
</dbReference>
<comment type="subcellular location">
    <subcellularLocation>
        <location evidence="1 13">Cytoplasm</location>
    </subcellularLocation>
</comment>
<keyword evidence="4 13" id="KW-0479">Metal-binding</keyword>
<evidence type="ECO:0000256" key="8">
    <source>
        <dbReference type="ARBA" id="ARBA00022842"/>
    </source>
</evidence>
<proteinExistence type="inferred from homology"/>
<dbReference type="HAMAP" id="MF_00130">
    <property type="entry name" value="RecU"/>
    <property type="match status" value="1"/>
</dbReference>
<dbReference type="GO" id="GO:0008821">
    <property type="term" value="F:crossover junction DNA endonuclease activity"/>
    <property type="evidence" value="ECO:0007669"/>
    <property type="project" value="UniProtKB-EC"/>
</dbReference>
<dbReference type="InterPro" id="IPR011335">
    <property type="entry name" value="Restrct_endonuc-II-like"/>
</dbReference>
<keyword evidence="10 13" id="KW-0234">DNA repair</keyword>
<dbReference type="CDD" id="cd22354">
    <property type="entry name" value="RecU-like"/>
    <property type="match status" value="1"/>
</dbReference>
<evidence type="ECO:0000256" key="1">
    <source>
        <dbReference type="ARBA" id="ARBA00004496"/>
    </source>
</evidence>
<dbReference type="GO" id="GO:0007059">
    <property type="term" value="P:chromosome segregation"/>
    <property type="evidence" value="ECO:0007669"/>
    <property type="project" value="UniProtKB-UniRule"/>
</dbReference>
<dbReference type="GO" id="GO:0005737">
    <property type="term" value="C:cytoplasm"/>
    <property type="evidence" value="ECO:0007669"/>
    <property type="project" value="UniProtKB-SubCell"/>
</dbReference>
<keyword evidence="7 13" id="KW-0378">Hydrolase</keyword>
<dbReference type="GO" id="GO:0000287">
    <property type="term" value="F:magnesium ion binding"/>
    <property type="evidence" value="ECO:0007669"/>
    <property type="project" value="UniProtKB-UniRule"/>
</dbReference>
<dbReference type="GO" id="GO:0006281">
    <property type="term" value="P:DNA repair"/>
    <property type="evidence" value="ECO:0007669"/>
    <property type="project" value="UniProtKB-UniRule"/>
</dbReference>
<dbReference type="NCBIfam" id="NF002581">
    <property type="entry name" value="PRK02234.1-2"/>
    <property type="match status" value="1"/>
</dbReference>
<sequence>MVGYPNQKKTFTRRKQSTSNRGMKFEQIINESNEYYKEHDIAVIYKKPIPIQIVKVDYPSRSGAVITEAYYKVPSTTDYNGIYQGYYIDFEAKETQNKTSFPLSNIHPHQIEHLMQVAKHGGISFILVYWKHSDEIYLLEAKHVHNYFIRSKKGRKSITYDEMQQKGHLIPEGFAPRVPYLDVVTYLIQQKKA</sequence>
<evidence type="ECO:0000256" key="11">
    <source>
        <dbReference type="ARBA" id="ARBA00023447"/>
    </source>
</evidence>
<dbReference type="InterPro" id="IPR011856">
    <property type="entry name" value="tRNA_endonuc-like_dom_sf"/>
</dbReference>
<evidence type="ECO:0000256" key="3">
    <source>
        <dbReference type="ARBA" id="ARBA00022722"/>
    </source>
</evidence>
<dbReference type="NCBIfam" id="TIGR00648">
    <property type="entry name" value="recU"/>
    <property type="match status" value="1"/>
</dbReference>
<protein>
    <recommendedName>
        <fullName evidence="12 13">Holliday junction resolvase RecU</fullName>
        <ecNumber evidence="13">3.1.21.10</ecNumber>
    </recommendedName>
    <alternativeName>
        <fullName evidence="13">Recombination protein U homolog</fullName>
    </alternativeName>
</protein>
<dbReference type="InterPro" id="IPR004612">
    <property type="entry name" value="Resolv_RecU"/>
</dbReference>
<feature type="binding site" evidence="13">
    <location>
        <position position="78"/>
    </location>
    <ligand>
        <name>Mg(2+)</name>
        <dbReference type="ChEBI" id="CHEBI:18420"/>
    </ligand>
</feature>
<evidence type="ECO:0000256" key="13">
    <source>
        <dbReference type="HAMAP-Rule" id="MF_00130"/>
    </source>
</evidence>